<feature type="domain" description="Histidine kinase" evidence="12">
    <location>
        <begin position="239"/>
        <end position="441"/>
    </location>
</feature>
<dbReference type="PANTHER" id="PTHR45436">
    <property type="entry name" value="SENSOR HISTIDINE KINASE YKOH"/>
    <property type="match status" value="1"/>
</dbReference>
<evidence type="ECO:0000256" key="4">
    <source>
        <dbReference type="ARBA" id="ARBA00022553"/>
    </source>
</evidence>
<reference evidence="14 15" key="1">
    <citation type="submission" date="2022-07" db="EMBL/GenBank/DDBJ databases">
        <title>Methylomonas rivi sp. nov., Methylomonas rosea sp. nov., Methylomonas aureus sp. nov. and Methylomonas subterranea sp. nov., four novel methanotrophs isolated from a freshwater creek and the deep terrestrial subsurface.</title>
        <authorList>
            <person name="Abin C."/>
            <person name="Sankaranarayanan K."/>
            <person name="Garner C."/>
            <person name="Sindelar R."/>
            <person name="Kotary K."/>
            <person name="Garner R."/>
            <person name="Barclay S."/>
            <person name="Lawson P."/>
            <person name="Krumholz L."/>
        </authorList>
    </citation>
    <scope>NUCLEOTIDE SEQUENCE [LARGE SCALE GENOMIC DNA]</scope>
    <source>
        <strain evidence="14 15">WSC-6</strain>
    </source>
</reference>
<evidence type="ECO:0000313" key="15">
    <source>
        <dbReference type="Proteomes" id="UP001524586"/>
    </source>
</evidence>
<dbReference type="PANTHER" id="PTHR45436:SF5">
    <property type="entry name" value="SENSOR HISTIDINE KINASE TRCS"/>
    <property type="match status" value="1"/>
</dbReference>
<evidence type="ECO:0000256" key="2">
    <source>
        <dbReference type="ARBA" id="ARBA00004370"/>
    </source>
</evidence>
<dbReference type="EMBL" id="JANIBK010000036">
    <property type="protein sequence ID" value="MCQ8128598.1"/>
    <property type="molecule type" value="Genomic_DNA"/>
</dbReference>
<evidence type="ECO:0000313" key="14">
    <source>
        <dbReference type="EMBL" id="MCQ8128598.1"/>
    </source>
</evidence>
<comment type="subcellular location">
    <subcellularLocation>
        <location evidence="2">Membrane</location>
    </subcellularLocation>
</comment>
<feature type="domain" description="HAMP" evidence="13">
    <location>
        <begin position="180"/>
        <end position="231"/>
    </location>
</feature>
<accession>A0ABT1U502</accession>
<dbReference type="Proteomes" id="UP001524586">
    <property type="component" value="Unassembled WGS sequence"/>
</dbReference>
<dbReference type="PROSITE" id="PS50885">
    <property type="entry name" value="HAMP"/>
    <property type="match status" value="1"/>
</dbReference>
<dbReference type="SUPFAM" id="SSF55874">
    <property type="entry name" value="ATPase domain of HSP90 chaperone/DNA topoisomerase II/histidine kinase"/>
    <property type="match status" value="1"/>
</dbReference>
<evidence type="ECO:0000256" key="7">
    <source>
        <dbReference type="ARBA" id="ARBA00022777"/>
    </source>
</evidence>
<evidence type="ECO:0000259" key="12">
    <source>
        <dbReference type="PROSITE" id="PS50109"/>
    </source>
</evidence>
<gene>
    <name evidence="14" type="ORF">NP596_09015</name>
</gene>
<dbReference type="GO" id="GO:0016301">
    <property type="term" value="F:kinase activity"/>
    <property type="evidence" value="ECO:0007669"/>
    <property type="project" value="UniProtKB-KW"/>
</dbReference>
<dbReference type="SMART" id="SM00387">
    <property type="entry name" value="HATPase_c"/>
    <property type="match status" value="1"/>
</dbReference>
<comment type="caution">
    <text evidence="14">The sequence shown here is derived from an EMBL/GenBank/DDBJ whole genome shotgun (WGS) entry which is preliminary data.</text>
</comment>
<dbReference type="RefSeq" id="WP_256614989.1">
    <property type="nucleotide sequence ID" value="NZ_JANIBK010000036.1"/>
</dbReference>
<sequence length="441" mass="49422">MMPLRKRLGRGLSAVLCAVFVVHWFAADWVIRTVAEKQMANRLADDGYSLMETLAAGEDDRVTFNGLRISSVYSRPLSGHYYQIKVDTQVYPSPSLLDFPLQTIAIGPEQSRVYHLSGPGQRPLLVLGLGMVRFGHRINISMAEDLSAVDHDITAIRIAYFGLTLTILICALLLLGWDVKRSLRPLILVGGELEQVSSGQRQRIDPDVPDEIVPLVKEINRLLELVVRRLRQSRTAIGNLAHALKRPVAILFSMAEQPAFQDYPELRRQLQIQSEIIHRCIERELKRARIAGDPHAAAAFNPRTELFALKKILRSIYSEKRLDIQITAPDQPIHFDREDIMELLGNLLDNACKWARQRIDVELEYADPLVIRIADDGPGCGEADAGALILRGKRLDESVQGHGLGLSIVWDIVDSYQGQLSIGRSKSLGGFLATVYLPRHR</sequence>
<comment type="catalytic activity">
    <reaction evidence="1">
        <text>ATP + protein L-histidine = ADP + protein N-phospho-L-histidine.</text>
        <dbReference type="EC" id="2.7.13.3"/>
    </reaction>
</comment>
<keyword evidence="8 11" id="KW-1133">Transmembrane helix</keyword>
<feature type="transmembrane region" description="Helical" evidence="11">
    <location>
        <begin position="158"/>
        <end position="177"/>
    </location>
</feature>
<evidence type="ECO:0000256" key="1">
    <source>
        <dbReference type="ARBA" id="ARBA00000085"/>
    </source>
</evidence>
<keyword evidence="7 14" id="KW-0418">Kinase</keyword>
<dbReference type="EC" id="2.7.13.3" evidence="3"/>
<keyword evidence="9" id="KW-0902">Two-component regulatory system</keyword>
<dbReference type="PROSITE" id="PS50109">
    <property type="entry name" value="HIS_KIN"/>
    <property type="match status" value="1"/>
</dbReference>
<evidence type="ECO:0000256" key="11">
    <source>
        <dbReference type="SAM" id="Phobius"/>
    </source>
</evidence>
<evidence type="ECO:0000256" key="9">
    <source>
        <dbReference type="ARBA" id="ARBA00023012"/>
    </source>
</evidence>
<keyword evidence="4" id="KW-0597">Phosphoprotein</keyword>
<dbReference type="Gene3D" id="3.30.565.10">
    <property type="entry name" value="Histidine kinase-like ATPase, C-terminal domain"/>
    <property type="match status" value="1"/>
</dbReference>
<dbReference type="InterPro" id="IPR003594">
    <property type="entry name" value="HATPase_dom"/>
</dbReference>
<keyword evidence="15" id="KW-1185">Reference proteome</keyword>
<name>A0ABT1U502_9GAMM</name>
<proteinExistence type="predicted"/>
<dbReference type="InterPro" id="IPR036890">
    <property type="entry name" value="HATPase_C_sf"/>
</dbReference>
<protein>
    <recommendedName>
        <fullName evidence="3">histidine kinase</fullName>
        <ecNumber evidence="3">2.7.13.3</ecNumber>
    </recommendedName>
</protein>
<dbReference type="PRINTS" id="PR00344">
    <property type="entry name" value="BCTRLSENSOR"/>
</dbReference>
<evidence type="ECO:0000256" key="6">
    <source>
        <dbReference type="ARBA" id="ARBA00022692"/>
    </source>
</evidence>
<evidence type="ECO:0000256" key="3">
    <source>
        <dbReference type="ARBA" id="ARBA00012438"/>
    </source>
</evidence>
<evidence type="ECO:0000256" key="5">
    <source>
        <dbReference type="ARBA" id="ARBA00022679"/>
    </source>
</evidence>
<keyword evidence="10 11" id="KW-0472">Membrane</keyword>
<evidence type="ECO:0000256" key="8">
    <source>
        <dbReference type="ARBA" id="ARBA00022989"/>
    </source>
</evidence>
<dbReference type="Pfam" id="PF02518">
    <property type="entry name" value="HATPase_c"/>
    <property type="match status" value="1"/>
</dbReference>
<dbReference type="InterPro" id="IPR050428">
    <property type="entry name" value="TCS_sensor_his_kinase"/>
</dbReference>
<evidence type="ECO:0000256" key="10">
    <source>
        <dbReference type="ARBA" id="ARBA00023136"/>
    </source>
</evidence>
<dbReference type="InterPro" id="IPR005467">
    <property type="entry name" value="His_kinase_dom"/>
</dbReference>
<evidence type="ECO:0000259" key="13">
    <source>
        <dbReference type="PROSITE" id="PS50885"/>
    </source>
</evidence>
<dbReference type="InterPro" id="IPR004358">
    <property type="entry name" value="Sig_transdc_His_kin-like_C"/>
</dbReference>
<dbReference type="InterPro" id="IPR003660">
    <property type="entry name" value="HAMP_dom"/>
</dbReference>
<keyword evidence="5" id="KW-0808">Transferase</keyword>
<keyword evidence="6 11" id="KW-0812">Transmembrane</keyword>
<organism evidence="14 15">
    <name type="scientific">Methylomonas rivi</name>
    <dbReference type="NCBI Taxonomy" id="2952226"/>
    <lineage>
        <taxon>Bacteria</taxon>
        <taxon>Pseudomonadati</taxon>
        <taxon>Pseudomonadota</taxon>
        <taxon>Gammaproteobacteria</taxon>
        <taxon>Methylococcales</taxon>
        <taxon>Methylococcaceae</taxon>
        <taxon>Methylomonas</taxon>
    </lineage>
</organism>